<feature type="transmembrane region" description="Helical" evidence="1">
    <location>
        <begin position="140"/>
        <end position="161"/>
    </location>
</feature>
<organism evidence="3">
    <name type="scientific">Candidatus Tenderia electrophaga</name>
    <dbReference type="NCBI Taxonomy" id="1748243"/>
    <lineage>
        <taxon>Bacteria</taxon>
        <taxon>Pseudomonadati</taxon>
        <taxon>Pseudomonadota</taxon>
        <taxon>Gammaproteobacteria</taxon>
        <taxon>Candidatus Tenderiales</taxon>
        <taxon>Candidatus Tenderiaceae</taxon>
        <taxon>Candidatus Tenderia</taxon>
    </lineage>
</organism>
<protein>
    <recommendedName>
        <fullName evidence="2">DUF5658 domain-containing protein</fullName>
    </recommendedName>
</protein>
<accession>A0A832N2N1</accession>
<keyword evidence="1" id="KW-1133">Transmembrane helix</keyword>
<gene>
    <name evidence="3" type="ORF">ENJ65_00540</name>
</gene>
<keyword evidence="1" id="KW-0812">Transmembrane</keyword>
<evidence type="ECO:0000259" key="2">
    <source>
        <dbReference type="Pfam" id="PF18902"/>
    </source>
</evidence>
<feature type="transmembrane region" description="Helical" evidence="1">
    <location>
        <begin position="107"/>
        <end position="128"/>
    </location>
</feature>
<dbReference type="EMBL" id="DRNF01000035">
    <property type="protein sequence ID" value="HHJ80100.1"/>
    <property type="molecule type" value="Genomic_DNA"/>
</dbReference>
<evidence type="ECO:0000256" key="1">
    <source>
        <dbReference type="SAM" id="Phobius"/>
    </source>
</evidence>
<evidence type="ECO:0000313" key="3">
    <source>
        <dbReference type="EMBL" id="HHJ80100.1"/>
    </source>
</evidence>
<sequence length="164" mass="19028">MSIRSEMREIEYCKPCLNDVERRAGNERRTHSFITLVYALHGRRSLGRRDADQAKLFFDRYEAKFLAVSLGILALCCADALFTLSLIELGIAREANPVMLWLMEAGHYYFWVGKLVITMLALLILLALKNVYFMRRIKVSYLLYGTLVMYAVLIKYELWLFGLA</sequence>
<feature type="domain" description="DUF5658" evidence="2">
    <location>
        <begin position="71"/>
        <end position="161"/>
    </location>
</feature>
<keyword evidence="1" id="KW-0472">Membrane</keyword>
<dbReference type="Proteomes" id="UP000885832">
    <property type="component" value="Unassembled WGS sequence"/>
</dbReference>
<dbReference type="Pfam" id="PF18902">
    <property type="entry name" value="DUF5658"/>
    <property type="match status" value="1"/>
</dbReference>
<dbReference type="InterPro" id="IPR043717">
    <property type="entry name" value="DUF5658"/>
</dbReference>
<comment type="caution">
    <text evidence="3">The sequence shown here is derived from an EMBL/GenBank/DDBJ whole genome shotgun (WGS) entry which is preliminary data.</text>
</comment>
<feature type="transmembrane region" description="Helical" evidence="1">
    <location>
        <begin position="65"/>
        <end position="87"/>
    </location>
</feature>
<reference evidence="3" key="1">
    <citation type="journal article" date="2020" name="mSystems">
        <title>Genome- and Community-Level Interaction Insights into Carbon Utilization and Element Cycling Functions of Hydrothermarchaeota in Hydrothermal Sediment.</title>
        <authorList>
            <person name="Zhou Z."/>
            <person name="Liu Y."/>
            <person name="Xu W."/>
            <person name="Pan J."/>
            <person name="Luo Z.H."/>
            <person name="Li M."/>
        </authorList>
    </citation>
    <scope>NUCLEOTIDE SEQUENCE [LARGE SCALE GENOMIC DNA]</scope>
    <source>
        <strain evidence="3">HyVt-505</strain>
    </source>
</reference>
<name>A0A832N2N1_9GAMM</name>
<dbReference type="AlphaFoldDB" id="A0A832N2N1"/>
<proteinExistence type="predicted"/>